<dbReference type="AlphaFoldDB" id="A0A2N5E822"/>
<name>A0A2N5E822_9GAMM</name>
<dbReference type="NCBIfam" id="TIGR02427">
    <property type="entry name" value="protocat_pcaD"/>
    <property type="match status" value="1"/>
</dbReference>
<reference evidence="2 3" key="1">
    <citation type="submission" date="2017-12" db="EMBL/GenBank/DDBJ databases">
        <title>Characterization of six clinical isolates of Enterochimera gen. nov., a novel genus of the Yersiniaciae family and the three species Enterochimera arupensis sp. nov., Enterochimera coloradensis sp. nov, and Enterochimera californica sp. nov.</title>
        <authorList>
            <person name="Rossi A."/>
            <person name="Fisher M."/>
        </authorList>
    </citation>
    <scope>NUCLEOTIDE SEQUENCE [LARGE SCALE GENOMIC DNA]</scope>
    <source>
        <strain evidence="3">2016-Iso4</strain>
    </source>
</reference>
<sequence length="263" mass="28380">MEIDYRLDGPEQAPLLVLSNSLGTTYSLWQPQMAALTAHFRVLRYNQRGHGATPLPAEPLTLAQLGDDVIALLNHVGVERAYFCGISMGGLTGMWLNRYAPSRFHAFAVANTAARIGSREGWQARAETVRTQGLKPVAEASPARWFSAAFIQRHPDQVNALASALAAADAEGYAACCGALAAADLRSALPAMVRPMLVLAGQDDPVTTVQDATEIVRHAPDAELHILPASHLSNIAVPEAFTARLLHFLQRQGAADEYSNRTY</sequence>
<gene>
    <name evidence="2" type="primary">pcaD</name>
    <name evidence="2" type="ORF">CYR32_07430</name>
</gene>
<dbReference type="InterPro" id="IPR029058">
    <property type="entry name" value="AB_hydrolase_fold"/>
</dbReference>
<evidence type="ECO:0000259" key="1">
    <source>
        <dbReference type="Pfam" id="PF00561"/>
    </source>
</evidence>
<dbReference type="InterPro" id="IPR026968">
    <property type="entry name" value="PcaD/CatD"/>
</dbReference>
<dbReference type="PANTHER" id="PTHR43194">
    <property type="entry name" value="HYDROLASE ALPHA/BETA FOLD FAMILY"/>
    <property type="match status" value="1"/>
</dbReference>
<dbReference type="PANTHER" id="PTHR43194:SF2">
    <property type="entry name" value="PEROXISOMAL MEMBRANE PROTEIN LPX1"/>
    <property type="match status" value="1"/>
</dbReference>
<feature type="domain" description="AB hydrolase-1" evidence="1">
    <location>
        <begin position="14"/>
        <end position="234"/>
    </location>
</feature>
<dbReference type="EMBL" id="PJZH01000004">
    <property type="protein sequence ID" value="PLR37630.1"/>
    <property type="molecule type" value="Genomic_DNA"/>
</dbReference>
<dbReference type="OrthoDB" id="9793083at2"/>
<dbReference type="GO" id="GO:0047570">
    <property type="term" value="F:3-oxoadipate enol-lactonase activity"/>
    <property type="evidence" value="ECO:0007669"/>
    <property type="project" value="InterPro"/>
</dbReference>
<evidence type="ECO:0000313" key="3">
    <source>
        <dbReference type="Proteomes" id="UP000234503"/>
    </source>
</evidence>
<dbReference type="GO" id="GO:0042952">
    <property type="term" value="P:beta-ketoadipate pathway"/>
    <property type="evidence" value="ECO:0007669"/>
    <property type="project" value="InterPro"/>
</dbReference>
<dbReference type="Pfam" id="PF00561">
    <property type="entry name" value="Abhydrolase_1"/>
    <property type="match status" value="1"/>
</dbReference>
<keyword evidence="3" id="KW-1185">Reference proteome</keyword>
<dbReference type="Proteomes" id="UP000234503">
    <property type="component" value="Unassembled WGS sequence"/>
</dbReference>
<organism evidence="2 3">
    <name type="scientific">Chimaeribacter coloradensis</name>
    <dbReference type="NCBI Taxonomy" id="2060068"/>
    <lineage>
        <taxon>Bacteria</taxon>
        <taxon>Pseudomonadati</taxon>
        <taxon>Pseudomonadota</taxon>
        <taxon>Gammaproteobacteria</taxon>
        <taxon>Enterobacterales</taxon>
        <taxon>Yersiniaceae</taxon>
        <taxon>Chimaeribacter</taxon>
    </lineage>
</organism>
<proteinExistence type="predicted"/>
<dbReference type="SUPFAM" id="SSF53474">
    <property type="entry name" value="alpha/beta-Hydrolases"/>
    <property type="match status" value="1"/>
</dbReference>
<dbReference type="RefSeq" id="WP_101823757.1">
    <property type="nucleotide sequence ID" value="NZ_PJZH01000004.1"/>
</dbReference>
<accession>A0A2N5E822</accession>
<dbReference type="Gene3D" id="3.40.50.1820">
    <property type="entry name" value="alpha/beta hydrolase"/>
    <property type="match status" value="1"/>
</dbReference>
<protein>
    <submittedName>
        <fullName evidence="2">3-oxoadipate enol-lactonase</fullName>
    </submittedName>
</protein>
<comment type="caution">
    <text evidence="2">The sequence shown here is derived from an EMBL/GenBank/DDBJ whole genome shotgun (WGS) entry which is preliminary data.</text>
</comment>
<dbReference type="InterPro" id="IPR000073">
    <property type="entry name" value="AB_hydrolase_1"/>
</dbReference>
<dbReference type="InterPro" id="IPR050228">
    <property type="entry name" value="Carboxylesterase_BioH"/>
</dbReference>
<evidence type="ECO:0000313" key="2">
    <source>
        <dbReference type="EMBL" id="PLR37630.1"/>
    </source>
</evidence>